<keyword evidence="2" id="KW-1185">Reference proteome</keyword>
<reference evidence="1" key="1">
    <citation type="submission" date="2023-04" db="EMBL/GenBank/DDBJ databases">
        <title>Draft Genome sequencing of Naganishia species isolated from polar environments using Oxford Nanopore Technology.</title>
        <authorList>
            <person name="Leo P."/>
            <person name="Venkateswaran K."/>
        </authorList>
    </citation>
    <scope>NUCLEOTIDE SEQUENCE</scope>
    <source>
        <strain evidence="1">MNA-CCFEE 5262</strain>
    </source>
</reference>
<evidence type="ECO:0000313" key="1">
    <source>
        <dbReference type="EMBL" id="KAJ9108051.1"/>
    </source>
</evidence>
<gene>
    <name evidence="1" type="ORF">QFC20_003620</name>
</gene>
<name>A0ACC2W9F8_9TREE</name>
<sequence>MSIAGFDPETAGNHEEIEQQFAVKTVEHLEAYTKLLQALPPKKLKLTKVDDELFEDFKATFPELATPEAIAKLDEGEMKSAKGKEKWRNFIMKYEKVIPDYNFGTMLRPDAKREYDHDNNMFATRTQFYAIEVARNKLGVNDDIHNELQGKKL</sequence>
<dbReference type="EMBL" id="JASBWS010000034">
    <property type="protein sequence ID" value="KAJ9108051.1"/>
    <property type="molecule type" value="Genomic_DNA"/>
</dbReference>
<evidence type="ECO:0000313" key="2">
    <source>
        <dbReference type="Proteomes" id="UP001230649"/>
    </source>
</evidence>
<organism evidence="1 2">
    <name type="scientific">Naganishia adeliensis</name>
    <dbReference type="NCBI Taxonomy" id="92952"/>
    <lineage>
        <taxon>Eukaryota</taxon>
        <taxon>Fungi</taxon>
        <taxon>Dikarya</taxon>
        <taxon>Basidiomycota</taxon>
        <taxon>Agaricomycotina</taxon>
        <taxon>Tremellomycetes</taxon>
        <taxon>Filobasidiales</taxon>
        <taxon>Filobasidiaceae</taxon>
        <taxon>Naganishia</taxon>
    </lineage>
</organism>
<comment type="caution">
    <text evidence="1">The sequence shown here is derived from an EMBL/GenBank/DDBJ whole genome shotgun (WGS) entry which is preliminary data.</text>
</comment>
<dbReference type="Proteomes" id="UP001230649">
    <property type="component" value="Unassembled WGS sequence"/>
</dbReference>
<proteinExistence type="predicted"/>
<protein>
    <submittedName>
        <fullName evidence="1">Uncharacterized protein</fullName>
    </submittedName>
</protein>
<accession>A0ACC2W9F8</accession>